<sequence>MLTKEERKAIAERANECVAVCGSLYEVLLGHRSACNTTYEEDMKKLLARIIDLCDTSNMIELPVDKDGEVIRIGDVVYDNNGEEYKVTGYKTLFEDTNITLSNGSEVAYTEKYPHNLTHKDPVTVKLLAQRIKRVLGDEASSIGVVPHIELRRIAKQLESLGDSDD</sequence>
<reference evidence="1" key="1">
    <citation type="journal article" date="2021" name="Proc. Natl. Acad. Sci. U.S.A.">
        <title>A Catalog of Tens of Thousands of Viruses from Human Metagenomes Reveals Hidden Associations with Chronic Diseases.</title>
        <authorList>
            <person name="Tisza M.J."/>
            <person name="Buck C.B."/>
        </authorList>
    </citation>
    <scope>NUCLEOTIDE SEQUENCE</scope>
    <source>
        <strain evidence="1">Ctkhg5</strain>
    </source>
</reference>
<accession>A0A8S5UDF8</accession>
<evidence type="ECO:0000313" key="1">
    <source>
        <dbReference type="EMBL" id="DAF92459.1"/>
    </source>
</evidence>
<dbReference type="EMBL" id="BK016067">
    <property type="protein sequence ID" value="DAF92459.1"/>
    <property type="molecule type" value="Genomic_DNA"/>
</dbReference>
<name>A0A8S5UDF8_9CAUD</name>
<proteinExistence type="predicted"/>
<protein>
    <submittedName>
        <fullName evidence="1">Uncharacterized protein</fullName>
    </submittedName>
</protein>
<organism evidence="1">
    <name type="scientific">Siphoviridae sp. ctkhg5</name>
    <dbReference type="NCBI Taxonomy" id="2825643"/>
    <lineage>
        <taxon>Viruses</taxon>
        <taxon>Duplodnaviria</taxon>
        <taxon>Heunggongvirae</taxon>
        <taxon>Uroviricota</taxon>
        <taxon>Caudoviricetes</taxon>
    </lineage>
</organism>